<name>A0A679ILE4_VARPD</name>
<evidence type="ECO:0000313" key="4">
    <source>
        <dbReference type="EMBL" id="CAA2099455.1"/>
    </source>
</evidence>
<sequence length="155" mass="16765">MTPTDSLLKMRKAVPADLPLVVAMLADDMLGAARERPGDIALYEAALRRIEAQDGNQLLVAQLPEGVVGCLQLIVIPGLGLQGALRGQIEGVRVASSHRGQRIGERMIALAVEAARAAGCRVVQLTTDKRRTDAHRFYERLGFKASHEGMKLDLT</sequence>
<dbReference type="PANTHER" id="PTHR43877">
    <property type="entry name" value="AMINOALKYLPHOSPHONATE N-ACETYLTRANSFERASE-RELATED-RELATED"/>
    <property type="match status" value="1"/>
</dbReference>
<dbReference type="EMBL" id="LR743507">
    <property type="protein sequence ID" value="CAA2099455.1"/>
    <property type="molecule type" value="Genomic_DNA"/>
</dbReference>
<organism evidence="4">
    <name type="scientific">Variovorax paradoxus</name>
    <dbReference type="NCBI Taxonomy" id="34073"/>
    <lineage>
        <taxon>Bacteria</taxon>
        <taxon>Pseudomonadati</taxon>
        <taxon>Pseudomonadota</taxon>
        <taxon>Betaproteobacteria</taxon>
        <taxon>Burkholderiales</taxon>
        <taxon>Comamonadaceae</taxon>
        <taxon>Variovorax</taxon>
    </lineage>
</organism>
<keyword evidence="2 4" id="KW-0012">Acyltransferase</keyword>
<evidence type="ECO:0000256" key="2">
    <source>
        <dbReference type="ARBA" id="ARBA00023315"/>
    </source>
</evidence>
<dbReference type="RefSeq" id="WP_339088018.1">
    <property type="nucleotide sequence ID" value="NZ_LR743507.1"/>
</dbReference>
<accession>A0A679ILE4</accession>
<dbReference type="PROSITE" id="PS51186">
    <property type="entry name" value="GNAT"/>
    <property type="match status" value="1"/>
</dbReference>
<keyword evidence="1 4" id="KW-0808">Transferase</keyword>
<evidence type="ECO:0000259" key="3">
    <source>
        <dbReference type="PROSITE" id="PS51186"/>
    </source>
</evidence>
<dbReference type="InterPro" id="IPR016181">
    <property type="entry name" value="Acyl_CoA_acyltransferase"/>
</dbReference>
<dbReference type="AlphaFoldDB" id="A0A679ILE4"/>
<dbReference type="InterPro" id="IPR050832">
    <property type="entry name" value="Bact_Acetyltransf"/>
</dbReference>
<dbReference type="SUPFAM" id="SSF55729">
    <property type="entry name" value="Acyl-CoA N-acyltransferases (Nat)"/>
    <property type="match status" value="1"/>
</dbReference>
<dbReference type="InterPro" id="IPR000182">
    <property type="entry name" value="GNAT_dom"/>
</dbReference>
<evidence type="ECO:0000256" key="1">
    <source>
        <dbReference type="ARBA" id="ARBA00022679"/>
    </source>
</evidence>
<dbReference type="Gene3D" id="3.40.630.30">
    <property type="match status" value="1"/>
</dbReference>
<dbReference type="PANTHER" id="PTHR43877:SF2">
    <property type="entry name" value="AMINOALKYLPHOSPHONATE N-ACETYLTRANSFERASE-RELATED"/>
    <property type="match status" value="1"/>
</dbReference>
<feature type="domain" description="N-acetyltransferase" evidence="3">
    <location>
        <begin position="8"/>
        <end position="155"/>
    </location>
</feature>
<dbReference type="EC" id="2.3.1.189" evidence="4"/>
<dbReference type="Pfam" id="PF00583">
    <property type="entry name" value="Acetyltransf_1"/>
    <property type="match status" value="1"/>
</dbReference>
<dbReference type="GO" id="GO:0035447">
    <property type="term" value="F:mycothiol synthase activity"/>
    <property type="evidence" value="ECO:0007669"/>
    <property type="project" value="UniProtKB-EC"/>
</dbReference>
<reference evidence="4" key="1">
    <citation type="submission" date="2019-12" db="EMBL/GenBank/DDBJ databases">
        <authorList>
            <person name="Cremers G."/>
        </authorList>
    </citation>
    <scope>NUCLEOTIDE SEQUENCE</scope>
    <source>
        <strain evidence="4">Vvax</strain>
    </source>
</reference>
<gene>
    <name evidence="4" type="primary">mshD_1</name>
    <name evidence="4" type="ORF">VVAX_00246</name>
</gene>
<protein>
    <submittedName>
        <fullName evidence="4">Mycothiol acetyltransferase</fullName>
        <ecNumber evidence="4">2.3.1.189</ecNumber>
    </submittedName>
</protein>
<proteinExistence type="predicted"/>